<dbReference type="Pfam" id="PF00732">
    <property type="entry name" value="GMC_oxred_N"/>
    <property type="match status" value="1"/>
</dbReference>
<reference evidence="13 14" key="1">
    <citation type="journal article" date="2015" name="Mol. Plant Microbe Interact.">
        <title>Genome, transcriptome, and functional analyses of Penicillium expansum provide new insights into secondary metabolism and pathogenicity.</title>
        <authorList>
            <person name="Ballester A.R."/>
            <person name="Marcet-Houben M."/>
            <person name="Levin E."/>
            <person name="Sela N."/>
            <person name="Selma-Lazaro C."/>
            <person name="Carmona L."/>
            <person name="Wisniewski M."/>
            <person name="Droby S."/>
            <person name="Gonzalez-Candelas L."/>
            <person name="Gabaldon T."/>
        </authorList>
    </citation>
    <scope>NUCLEOTIDE SEQUENCE [LARGE SCALE GENOMIC DNA]</scope>
    <source>
        <strain evidence="13 14">PHI-1</strain>
    </source>
</reference>
<keyword evidence="5" id="KW-0134">Cell wall</keyword>
<dbReference type="InterPro" id="IPR036188">
    <property type="entry name" value="FAD/NAD-bd_sf"/>
</dbReference>
<evidence type="ECO:0000256" key="9">
    <source>
        <dbReference type="RuleBase" id="RU003968"/>
    </source>
</evidence>
<evidence type="ECO:0000259" key="11">
    <source>
        <dbReference type="PROSITE" id="PS00623"/>
    </source>
</evidence>
<evidence type="ECO:0000259" key="12">
    <source>
        <dbReference type="PROSITE" id="PS00624"/>
    </source>
</evidence>
<protein>
    <submittedName>
        <fullName evidence="13">Glucose-methanol-choline oxidoreductase</fullName>
    </submittedName>
</protein>
<organism evidence="13 14">
    <name type="scientific">Penicillium italicum</name>
    <name type="common">Blue mold</name>
    <dbReference type="NCBI Taxonomy" id="40296"/>
    <lineage>
        <taxon>Eukaryota</taxon>
        <taxon>Fungi</taxon>
        <taxon>Dikarya</taxon>
        <taxon>Ascomycota</taxon>
        <taxon>Pezizomycotina</taxon>
        <taxon>Eurotiomycetes</taxon>
        <taxon>Eurotiomycetidae</taxon>
        <taxon>Eurotiales</taxon>
        <taxon>Aspergillaceae</taxon>
        <taxon>Penicillium</taxon>
    </lineage>
</organism>
<dbReference type="InterPro" id="IPR000172">
    <property type="entry name" value="GMC_OxRdtase_N"/>
</dbReference>
<proteinExistence type="inferred from homology"/>
<dbReference type="SUPFAM" id="SSF54373">
    <property type="entry name" value="FAD-linked reductases, C-terminal domain"/>
    <property type="match status" value="1"/>
</dbReference>
<dbReference type="PANTHER" id="PTHR11552">
    <property type="entry name" value="GLUCOSE-METHANOL-CHOLINE GMC OXIDOREDUCTASE"/>
    <property type="match status" value="1"/>
</dbReference>
<dbReference type="GO" id="GO:0044550">
    <property type="term" value="P:secondary metabolite biosynthetic process"/>
    <property type="evidence" value="ECO:0007669"/>
    <property type="project" value="TreeGrafter"/>
</dbReference>
<dbReference type="HOGENOM" id="CLU_002865_6_3_1"/>
<accession>A0A0A2KEI3</accession>
<dbReference type="PANTHER" id="PTHR11552:SF138">
    <property type="entry name" value="DEHYDROGENASE PKFF-RELATED"/>
    <property type="match status" value="1"/>
</dbReference>
<keyword evidence="5" id="KW-0964">Secreted</keyword>
<evidence type="ECO:0000256" key="7">
    <source>
        <dbReference type="PIRSR" id="PIRSR000137-1"/>
    </source>
</evidence>
<feature type="signal peptide" evidence="10">
    <location>
        <begin position="1"/>
        <end position="20"/>
    </location>
</feature>
<dbReference type="InterPro" id="IPR012132">
    <property type="entry name" value="GMC_OxRdtase"/>
</dbReference>
<feature type="chain" id="PRO_5002001575" evidence="10">
    <location>
        <begin position="21"/>
        <end position="610"/>
    </location>
</feature>
<dbReference type="AlphaFoldDB" id="A0A0A2KEI3"/>
<evidence type="ECO:0000256" key="8">
    <source>
        <dbReference type="PIRSR" id="PIRSR000137-2"/>
    </source>
</evidence>
<comment type="similarity">
    <text evidence="3 9">Belongs to the GMC oxidoreductase family.</text>
</comment>
<dbReference type="Pfam" id="PF05199">
    <property type="entry name" value="GMC_oxred_C"/>
    <property type="match status" value="1"/>
</dbReference>
<evidence type="ECO:0000256" key="10">
    <source>
        <dbReference type="SAM" id="SignalP"/>
    </source>
</evidence>
<feature type="active site" description="Proton acceptor" evidence="7">
    <location>
        <position position="587"/>
    </location>
</feature>
<evidence type="ECO:0000256" key="4">
    <source>
        <dbReference type="ARBA" id="ARBA00022490"/>
    </source>
</evidence>
<dbReference type="OMA" id="TQKHGER"/>
<evidence type="ECO:0000256" key="5">
    <source>
        <dbReference type="ARBA" id="ARBA00022512"/>
    </source>
</evidence>
<evidence type="ECO:0000256" key="2">
    <source>
        <dbReference type="ARBA" id="ARBA00004496"/>
    </source>
</evidence>
<evidence type="ECO:0000256" key="1">
    <source>
        <dbReference type="ARBA" id="ARBA00004191"/>
    </source>
</evidence>
<feature type="binding site" evidence="8">
    <location>
        <begin position="588"/>
        <end position="589"/>
    </location>
    <ligand>
        <name>FAD</name>
        <dbReference type="ChEBI" id="CHEBI:57692"/>
    </ligand>
</feature>
<evidence type="ECO:0000256" key="3">
    <source>
        <dbReference type="ARBA" id="ARBA00010790"/>
    </source>
</evidence>
<evidence type="ECO:0000313" key="14">
    <source>
        <dbReference type="Proteomes" id="UP000030104"/>
    </source>
</evidence>
<comment type="cofactor">
    <cofactor evidence="8">
        <name>FAD</name>
        <dbReference type="ChEBI" id="CHEBI:57692"/>
    </cofactor>
</comment>
<dbReference type="OrthoDB" id="269227at2759"/>
<dbReference type="GO" id="GO:0016614">
    <property type="term" value="F:oxidoreductase activity, acting on CH-OH group of donors"/>
    <property type="evidence" value="ECO:0007669"/>
    <property type="project" value="InterPro"/>
</dbReference>
<comment type="subcellular location">
    <subcellularLocation>
        <location evidence="2">Cytoplasm</location>
    </subcellularLocation>
    <subcellularLocation>
        <location evidence="1">Secreted</location>
        <location evidence="1">Cell wall</location>
    </subcellularLocation>
</comment>
<feature type="binding site" evidence="8">
    <location>
        <begin position="126"/>
        <end position="129"/>
    </location>
    <ligand>
        <name>FAD</name>
        <dbReference type="ChEBI" id="CHEBI:57692"/>
    </ligand>
</feature>
<keyword evidence="9" id="KW-0285">Flavoprotein</keyword>
<dbReference type="PhylomeDB" id="A0A0A2KEI3"/>
<name>A0A0A2KEI3_PENIT</name>
<evidence type="ECO:0000256" key="6">
    <source>
        <dbReference type="ARBA" id="ARBA00023180"/>
    </source>
</evidence>
<dbReference type="Proteomes" id="UP000030104">
    <property type="component" value="Unassembled WGS sequence"/>
</dbReference>
<feature type="active site" description="Proton donor" evidence="7">
    <location>
        <position position="543"/>
    </location>
</feature>
<dbReference type="Gene3D" id="3.50.50.60">
    <property type="entry name" value="FAD/NAD(P)-binding domain"/>
    <property type="match status" value="1"/>
</dbReference>
<dbReference type="STRING" id="40296.A0A0A2KEI3"/>
<keyword evidence="6" id="KW-0325">Glycoprotein</keyword>
<keyword evidence="4" id="KW-0963">Cytoplasm</keyword>
<dbReference type="SUPFAM" id="SSF51905">
    <property type="entry name" value="FAD/NAD(P)-binding domain"/>
    <property type="match status" value="1"/>
</dbReference>
<feature type="domain" description="Glucose-methanol-choline oxidoreductase N-terminal" evidence="11">
    <location>
        <begin position="116"/>
        <end position="139"/>
    </location>
</feature>
<keyword evidence="8 9" id="KW-0274">FAD</keyword>
<keyword evidence="10" id="KW-0732">Signal</keyword>
<dbReference type="PROSITE" id="PS00624">
    <property type="entry name" value="GMC_OXRED_2"/>
    <property type="match status" value="1"/>
</dbReference>
<dbReference type="GO" id="GO:0050660">
    <property type="term" value="F:flavin adenine dinucleotide binding"/>
    <property type="evidence" value="ECO:0007669"/>
    <property type="project" value="InterPro"/>
</dbReference>
<dbReference type="PIRSF" id="PIRSF000137">
    <property type="entry name" value="Alcohol_oxidase"/>
    <property type="match status" value="1"/>
</dbReference>
<comment type="caution">
    <text evidence="13">The sequence shown here is derived from an EMBL/GenBank/DDBJ whole genome shotgun (WGS) entry which is preliminary data.</text>
</comment>
<sequence length="610" mass="66499">MLFQTILVLLTLQASSVASASSERRGIPLAEQTFDYVVVGGGTAGSVIATRLAQNDFKVALIEAGGHYELESVAEFPASDALSIGSDPTLRSPEDWGFVTRDQPGANRRAIHFARGKCLGGSSALNFMVYQRPTRESMEMWATAVNDSSYGFDEVLPFYKKSVQFTPPNTDYRAQNACADYSVDSYDSESGPLQVSYANFAEPFSSWMSLGMGAIGIDKVQDFNLGDIMGAQYCASTIDPSNELRSSSEQSFLSKITPKSLTTYTNTLAKKVVFDEKKKAMGVQVRGVLGNTVTLSASEEVIISAGAFQSPQLLMVSGIGPIDQLEEHGIEVIADRPGVGQNMWDHPFFAPSYRVRVTTFTKFATDLLYAAGQIIEALVSKKGFLTNPIADFLAFEKIPRFLRSDFSEETQGKLANFPSDWPEAEYISGAGFVGNVSNLPAIQPRDGYQYASILGVLISPMSRGNITLNSADTSDLPVINPNWLDDQADQEVAIAMFKRIRQAFQSEAMEPVVIGEEYNPGPHVQSNDQILEFIKDNVMTLWHPSCTCKMGTSDDDMAVVDSQARVYGVDGLRVVDASAFPFLPPGHPQSTVYMLAEKIAADIIRDSQVS</sequence>
<dbReference type="InterPro" id="IPR007867">
    <property type="entry name" value="GMC_OxRtase_C"/>
</dbReference>
<feature type="domain" description="Glucose-methanol-choline oxidoreductase N-terminal" evidence="12">
    <location>
        <begin position="306"/>
        <end position="320"/>
    </location>
</feature>
<dbReference type="GO" id="GO:0005737">
    <property type="term" value="C:cytoplasm"/>
    <property type="evidence" value="ECO:0007669"/>
    <property type="project" value="UniProtKB-SubCell"/>
</dbReference>
<feature type="binding site" evidence="8">
    <location>
        <begin position="542"/>
        <end position="543"/>
    </location>
    <ligand>
        <name>FAD</name>
        <dbReference type="ChEBI" id="CHEBI:57692"/>
    </ligand>
</feature>
<gene>
    <name evidence="13" type="ORF">PITC_015840</name>
</gene>
<dbReference type="PROSITE" id="PS00623">
    <property type="entry name" value="GMC_OXRED_1"/>
    <property type="match status" value="1"/>
</dbReference>
<keyword evidence="14" id="KW-1185">Reference proteome</keyword>
<dbReference type="EMBL" id="JQGA01001510">
    <property type="protein sequence ID" value="KGO65316.1"/>
    <property type="molecule type" value="Genomic_DNA"/>
</dbReference>
<evidence type="ECO:0000313" key="13">
    <source>
        <dbReference type="EMBL" id="KGO65316.1"/>
    </source>
</evidence>
<dbReference type="Gene3D" id="3.30.560.10">
    <property type="entry name" value="Glucose Oxidase, domain 3"/>
    <property type="match status" value="1"/>
</dbReference>